<evidence type="ECO:0000313" key="2">
    <source>
        <dbReference type="EMBL" id="OMO94582.1"/>
    </source>
</evidence>
<comment type="caution">
    <text evidence="2">The sequence shown here is derived from an EMBL/GenBank/DDBJ whole genome shotgun (WGS) entry which is preliminary data.</text>
</comment>
<evidence type="ECO:0000313" key="3">
    <source>
        <dbReference type="Proteomes" id="UP000188268"/>
    </source>
</evidence>
<sequence length="26" mass="2754">MARLPPFPSPQIGIRDSTPTLTESAA</sequence>
<organism evidence="2 3">
    <name type="scientific">Corchorus capsularis</name>
    <name type="common">Jute</name>
    <dbReference type="NCBI Taxonomy" id="210143"/>
    <lineage>
        <taxon>Eukaryota</taxon>
        <taxon>Viridiplantae</taxon>
        <taxon>Streptophyta</taxon>
        <taxon>Embryophyta</taxon>
        <taxon>Tracheophyta</taxon>
        <taxon>Spermatophyta</taxon>
        <taxon>Magnoliopsida</taxon>
        <taxon>eudicotyledons</taxon>
        <taxon>Gunneridae</taxon>
        <taxon>Pentapetalae</taxon>
        <taxon>rosids</taxon>
        <taxon>malvids</taxon>
        <taxon>Malvales</taxon>
        <taxon>Malvaceae</taxon>
        <taxon>Grewioideae</taxon>
        <taxon>Apeibeae</taxon>
        <taxon>Corchorus</taxon>
    </lineage>
</organism>
<name>A0A1R3JIA9_COCAP</name>
<evidence type="ECO:0000256" key="1">
    <source>
        <dbReference type="SAM" id="MobiDB-lite"/>
    </source>
</evidence>
<dbReference type="AlphaFoldDB" id="A0A1R3JIA9"/>
<dbReference type="Gramene" id="OMO94582">
    <property type="protein sequence ID" value="OMO94582"/>
    <property type="gene ID" value="CCACVL1_05912"/>
</dbReference>
<dbReference type="Proteomes" id="UP000188268">
    <property type="component" value="Unassembled WGS sequence"/>
</dbReference>
<protein>
    <submittedName>
        <fullName evidence="2">Uncharacterized protein</fullName>
    </submittedName>
</protein>
<keyword evidence="3" id="KW-1185">Reference proteome</keyword>
<dbReference type="EMBL" id="AWWV01007811">
    <property type="protein sequence ID" value="OMO94582.1"/>
    <property type="molecule type" value="Genomic_DNA"/>
</dbReference>
<reference evidence="2 3" key="1">
    <citation type="submission" date="2013-09" db="EMBL/GenBank/DDBJ databases">
        <title>Corchorus capsularis genome sequencing.</title>
        <authorList>
            <person name="Alam M."/>
            <person name="Haque M.S."/>
            <person name="Islam M.S."/>
            <person name="Emdad E.M."/>
            <person name="Islam M.M."/>
            <person name="Ahmed B."/>
            <person name="Halim A."/>
            <person name="Hossen Q.M.M."/>
            <person name="Hossain M.Z."/>
            <person name="Ahmed R."/>
            <person name="Khan M.M."/>
            <person name="Islam R."/>
            <person name="Rashid M.M."/>
            <person name="Khan S.A."/>
            <person name="Rahman M.S."/>
            <person name="Alam M."/>
        </authorList>
    </citation>
    <scope>NUCLEOTIDE SEQUENCE [LARGE SCALE GENOMIC DNA]</scope>
    <source>
        <strain evidence="3">cv. CVL-1</strain>
        <tissue evidence="2">Whole seedling</tissue>
    </source>
</reference>
<proteinExistence type="predicted"/>
<accession>A0A1R3JIA9</accession>
<gene>
    <name evidence="2" type="ORF">CCACVL1_05912</name>
</gene>
<feature type="region of interest" description="Disordered" evidence="1">
    <location>
        <begin position="1"/>
        <end position="26"/>
    </location>
</feature>
<feature type="compositionally biased region" description="Polar residues" evidence="1">
    <location>
        <begin position="17"/>
        <end position="26"/>
    </location>
</feature>